<reference evidence="1 2" key="1">
    <citation type="submission" date="2018-11" db="EMBL/GenBank/DDBJ databases">
        <title>Genomic Encyclopedia of Type Strains, Phase IV (KMG-IV): sequencing the most valuable type-strain genomes for metagenomic binning, comparative biology and taxonomic classification.</title>
        <authorList>
            <person name="Goeker M."/>
        </authorList>
    </citation>
    <scope>NUCLEOTIDE SEQUENCE [LARGE SCALE GENOMIC DNA]</scope>
    <source>
        <strain evidence="1 2">DSM 102936</strain>
    </source>
</reference>
<comment type="caution">
    <text evidence="1">The sequence shown here is derived from an EMBL/GenBank/DDBJ whole genome shotgun (WGS) entry which is preliminary data.</text>
</comment>
<proteinExistence type="predicted"/>
<gene>
    <name evidence="1" type="ORF">EDD75_0728</name>
</gene>
<dbReference type="Proteomes" id="UP000282654">
    <property type="component" value="Unassembled WGS sequence"/>
</dbReference>
<organism evidence="1 2">
    <name type="scientific">Thermodesulfitimonas autotrophica</name>
    <dbReference type="NCBI Taxonomy" id="1894989"/>
    <lineage>
        <taxon>Bacteria</taxon>
        <taxon>Bacillati</taxon>
        <taxon>Bacillota</taxon>
        <taxon>Clostridia</taxon>
        <taxon>Thermoanaerobacterales</taxon>
        <taxon>Thermoanaerobacteraceae</taxon>
        <taxon>Thermodesulfitimonas</taxon>
    </lineage>
</organism>
<dbReference type="AlphaFoldDB" id="A0A3N5BQN9"/>
<accession>A0A3N5BQN9</accession>
<keyword evidence="2" id="KW-1185">Reference proteome</keyword>
<protein>
    <submittedName>
        <fullName evidence="1">Uncharacterized protein</fullName>
    </submittedName>
</protein>
<dbReference type="RefSeq" id="WP_123928107.1">
    <property type="nucleotide sequence ID" value="NZ_RKRE01000001.1"/>
</dbReference>
<dbReference type="EMBL" id="RKRE01000001">
    <property type="protein sequence ID" value="RPF49902.1"/>
    <property type="molecule type" value="Genomic_DNA"/>
</dbReference>
<evidence type="ECO:0000313" key="1">
    <source>
        <dbReference type="EMBL" id="RPF49902.1"/>
    </source>
</evidence>
<sequence>MGLRAMLAGALLIALVVAATCWAGEPQREVREYRVTCYGTYLRITVDPFAVLTGNAGILRFYSPYFPAHSGNLVILSEPAPPEPFVRELARRWAVAAEAFIQKRGDQGFLENWGAPAWEELLPARGGPCVTVVIPDSQEGAAYCRQWRAELVAFKPAPLGGWLNRAGASVCGRACYTLRVYPTGYTVAR</sequence>
<name>A0A3N5BQN9_9THEO</name>
<evidence type="ECO:0000313" key="2">
    <source>
        <dbReference type="Proteomes" id="UP000282654"/>
    </source>
</evidence>